<evidence type="ECO:0000313" key="2">
    <source>
        <dbReference type="Proteomes" id="UP000095287"/>
    </source>
</evidence>
<evidence type="ECO:0000256" key="1">
    <source>
        <dbReference type="SAM" id="SignalP"/>
    </source>
</evidence>
<reference evidence="3" key="1">
    <citation type="submission" date="2016-11" db="UniProtKB">
        <authorList>
            <consortium name="WormBaseParasite"/>
        </authorList>
    </citation>
    <scope>IDENTIFICATION</scope>
</reference>
<feature type="signal peptide" evidence="1">
    <location>
        <begin position="1"/>
        <end position="23"/>
    </location>
</feature>
<dbReference type="AlphaFoldDB" id="A0A1I7YFI9"/>
<keyword evidence="2" id="KW-1185">Reference proteome</keyword>
<sequence length="485" mass="56303">MRRVQPVRLSGRRSLFIIMLALADIVLDKMENLLLEKEDRPFNVVTPNPWKKHHVNLFCEASLFSEDADEEDCLTKPAVNFFEEQKVPDWLSEKEECPPKVPVIKVRKEQKPSTPQLKASEEELPNIICHRSIGTQTEILNKSEPKELTKELDQKPVDVRELRYICSLDGQGKDLVIKSLVQEHDIDEDNAWFAWNKNATNVRLLHLEIEQDKSEPCHSPDNSPMLWSPFEISTMEKRGICIADRRDKAETTLEDVQHELALPIMKYDDDQEDPKKQSTLTLNWIKAHNSDIVEAILDATLFRFRNLNIYNMYDGNWMPTIRRMMERFIASGTLRKVTIENVELDDSFLDLIFYLYMASKGEVFNAELQFCLHYFSAEAIRRFVQKWLDAKQECDMVKRVAFSTTPAAWFEAFEGYRQVPEMTEKAPVRRVTIMHPTTPGITAIITFTHMWDEGYGRPADGILTFNVGRSNKHCKGSHSGRRQRP</sequence>
<protein>
    <submittedName>
        <fullName evidence="3">FBA_2 domain-containing protein</fullName>
    </submittedName>
</protein>
<name>A0A1I7YFI9_9BILA</name>
<keyword evidence="1" id="KW-0732">Signal</keyword>
<evidence type="ECO:0000313" key="3">
    <source>
        <dbReference type="WBParaSite" id="L893_g15813.t1"/>
    </source>
</evidence>
<organism evidence="2 3">
    <name type="scientific">Steinernema glaseri</name>
    <dbReference type="NCBI Taxonomy" id="37863"/>
    <lineage>
        <taxon>Eukaryota</taxon>
        <taxon>Metazoa</taxon>
        <taxon>Ecdysozoa</taxon>
        <taxon>Nematoda</taxon>
        <taxon>Chromadorea</taxon>
        <taxon>Rhabditida</taxon>
        <taxon>Tylenchina</taxon>
        <taxon>Panagrolaimomorpha</taxon>
        <taxon>Strongyloidoidea</taxon>
        <taxon>Steinernematidae</taxon>
        <taxon>Steinernema</taxon>
    </lineage>
</organism>
<dbReference type="Proteomes" id="UP000095287">
    <property type="component" value="Unplaced"/>
</dbReference>
<feature type="chain" id="PRO_5009312069" evidence="1">
    <location>
        <begin position="24"/>
        <end position="485"/>
    </location>
</feature>
<accession>A0A1I7YFI9</accession>
<dbReference type="WBParaSite" id="L893_g15813.t1">
    <property type="protein sequence ID" value="L893_g15813.t1"/>
    <property type="gene ID" value="L893_g15813"/>
</dbReference>
<proteinExistence type="predicted"/>